<evidence type="ECO:0000256" key="1">
    <source>
        <dbReference type="ARBA" id="ARBA00022741"/>
    </source>
</evidence>
<dbReference type="GeneID" id="96611902"/>
<dbReference type="Gene3D" id="1.10.10.60">
    <property type="entry name" value="Homeodomain-like"/>
    <property type="match status" value="1"/>
</dbReference>
<dbReference type="KEGG" id="psim:KR76_24405"/>
<evidence type="ECO:0000256" key="3">
    <source>
        <dbReference type="ARBA" id="ARBA00023015"/>
    </source>
</evidence>
<dbReference type="Proteomes" id="UP000030300">
    <property type="component" value="Chromosome"/>
</dbReference>
<dbReference type="Gene3D" id="1.10.8.60">
    <property type="match status" value="1"/>
</dbReference>
<dbReference type="Pfam" id="PF02954">
    <property type="entry name" value="HTH_8"/>
    <property type="match status" value="1"/>
</dbReference>
<dbReference type="Gene3D" id="3.40.50.300">
    <property type="entry name" value="P-loop containing nucleotide triphosphate hydrolases"/>
    <property type="match status" value="1"/>
</dbReference>
<organism evidence="6 7">
    <name type="scientific">Nocardioides simplex</name>
    <name type="common">Arthrobacter simplex</name>
    <dbReference type="NCBI Taxonomy" id="2045"/>
    <lineage>
        <taxon>Bacteria</taxon>
        <taxon>Bacillati</taxon>
        <taxon>Actinomycetota</taxon>
        <taxon>Actinomycetes</taxon>
        <taxon>Propionibacteriales</taxon>
        <taxon>Nocardioidaceae</taxon>
        <taxon>Pimelobacter</taxon>
    </lineage>
</organism>
<dbReference type="InterPro" id="IPR058031">
    <property type="entry name" value="AAA_lid_NorR"/>
</dbReference>
<dbReference type="STRING" id="2045.KR76_24405"/>
<reference evidence="6 7" key="1">
    <citation type="journal article" date="2015" name="Genome Announc.">
        <title>Complete Genome Sequence of Steroid-Transforming Nocardioides simplex VKM Ac-2033D.</title>
        <authorList>
            <person name="Shtratnikova V.Y."/>
            <person name="Schelkunov M.I."/>
            <person name="Pekov Y.A."/>
            <person name="Fokina V.V."/>
            <person name="Logacheva M.D."/>
            <person name="Sokolov S.L."/>
            <person name="Bragin E.Y."/>
            <person name="Ashapkin V.V."/>
            <person name="Donova M.V."/>
        </authorList>
    </citation>
    <scope>NUCLEOTIDE SEQUENCE [LARGE SCALE GENOMIC DNA]</scope>
    <source>
        <strain evidence="6 7">VKM Ac-2033D</strain>
    </source>
</reference>
<gene>
    <name evidence="6" type="ORF">KR76_24405</name>
</gene>
<dbReference type="InterPro" id="IPR009057">
    <property type="entry name" value="Homeodomain-like_sf"/>
</dbReference>
<sequence length="536" mass="57340">MTTETDALRDPIAKSWRRAEMAGLSPSSALDHLTYADVDHSGPLQAAASPVLDELNEQLEGTMFCTLLVDRDGRVAQRWCGDNGSRRAFDNLGVDVGASLLEEAVGTNALGTVLETRTSITVNGHEHFAVPLRRFSCYGHPIFHPTTRRIEGVLGISALMEDASPLLPPLVARAVADIEQRLLDGSRVSDKQLLAAFQAAGARRRAVLAIGHDLLMSNQAAADLLGSTDVALLRMLASDVRDEAAIDLTLESGLAVRVEATRVGGTRGGALLHVEPHREPRPRRPVAEVPLAHAPVLVSGPPGSGRSTTARRLADTQPVTVLSAASALLNGSETWARDFGALLRAGQGTVCVDGVDLLPDDLVDLVASHVAEQRAPRVVLVCGPLEGLTGRVAALAGGCTERRLLTPLASRPHEIPELVRAMLADLGADASLHFTPGALSALSSQPWPGNLRELRAVVEHVVRRQRTGAVIVDELPEAYRTQEPSRHLAPIDRAERTVIVEALREHDGNKVRAAQALGISRTTLYAKMRALRITVY</sequence>
<dbReference type="InterPro" id="IPR029016">
    <property type="entry name" value="GAF-like_dom_sf"/>
</dbReference>
<feature type="domain" description="Sigma-54 factor interaction" evidence="5">
    <location>
        <begin position="405"/>
        <end position="463"/>
    </location>
</feature>
<dbReference type="SUPFAM" id="SSF52540">
    <property type="entry name" value="P-loop containing nucleoside triphosphate hydrolases"/>
    <property type="match status" value="1"/>
</dbReference>
<dbReference type="SUPFAM" id="SSF46689">
    <property type="entry name" value="Homeodomain-like"/>
    <property type="match status" value="1"/>
</dbReference>
<dbReference type="AlphaFoldDB" id="A0A0A1DRA0"/>
<dbReference type="PROSITE" id="PS50045">
    <property type="entry name" value="SIGMA54_INTERACT_4"/>
    <property type="match status" value="1"/>
</dbReference>
<dbReference type="EMBL" id="CP009896">
    <property type="protein sequence ID" value="AIY19132.1"/>
    <property type="molecule type" value="Genomic_DNA"/>
</dbReference>
<dbReference type="PROSITE" id="PS00688">
    <property type="entry name" value="SIGMA54_INTERACT_3"/>
    <property type="match status" value="1"/>
</dbReference>
<keyword evidence="7" id="KW-1185">Reference proteome</keyword>
<keyword evidence="1" id="KW-0547">Nucleotide-binding</keyword>
<dbReference type="InterPro" id="IPR002197">
    <property type="entry name" value="HTH_Fis"/>
</dbReference>
<dbReference type="InterPro" id="IPR027417">
    <property type="entry name" value="P-loop_NTPase"/>
</dbReference>
<evidence type="ECO:0000256" key="4">
    <source>
        <dbReference type="ARBA" id="ARBA00023163"/>
    </source>
</evidence>
<dbReference type="GO" id="GO:0005524">
    <property type="term" value="F:ATP binding"/>
    <property type="evidence" value="ECO:0007669"/>
    <property type="project" value="UniProtKB-KW"/>
</dbReference>
<keyword evidence="2" id="KW-0067">ATP-binding</keyword>
<dbReference type="InterPro" id="IPR025944">
    <property type="entry name" value="Sigma_54_int_dom_CS"/>
</dbReference>
<evidence type="ECO:0000313" key="7">
    <source>
        <dbReference type="Proteomes" id="UP000030300"/>
    </source>
</evidence>
<protein>
    <submittedName>
        <fullName evidence="6">Putative transcriptional regulator</fullName>
    </submittedName>
</protein>
<dbReference type="Gene3D" id="3.30.450.40">
    <property type="match status" value="1"/>
</dbReference>
<evidence type="ECO:0000313" key="6">
    <source>
        <dbReference type="EMBL" id="AIY19132.1"/>
    </source>
</evidence>
<dbReference type="GO" id="GO:0006355">
    <property type="term" value="P:regulation of DNA-templated transcription"/>
    <property type="evidence" value="ECO:0007669"/>
    <property type="project" value="InterPro"/>
</dbReference>
<dbReference type="Pfam" id="PF25601">
    <property type="entry name" value="AAA_lid_14"/>
    <property type="match status" value="1"/>
</dbReference>
<evidence type="ECO:0000256" key="2">
    <source>
        <dbReference type="ARBA" id="ARBA00022840"/>
    </source>
</evidence>
<dbReference type="PRINTS" id="PR01590">
    <property type="entry name" value="HTHFIS"/>
</dbReference>
<dbReference type="RefSeq" id="WP_038682065.1">
    <property type="nucleotide sequence ID" value="NZ_CP009896.1"/>
</dbReference>
<dbReference type="InterPro" id="IPR002078">
    <property type="entry name" value="Sigma_54_int"/>
</dbReference>
<proteinExistence type="predicted"/>
<accession>A0A0A1DRA0</accession>
<keyword evidence="3" id="KW-0805">Transcription regulation</keyword>
<keyword evidence="4" id="KW-0804">Transcription</keyword>
<dbReference type="HOGENOM" id="CLU_000445_8_12_11"/>
<dbReference type="PANTHER" id="PTHR32071">
    <property type="entry name" value="TRANSCRIPTIONAL REGULATORY PROTEIN"/>
    <property type="match status" value="1"/>
</dbReference>
<dbReference type="eggNOG" id="COG3284">
    <property type="taxonomic scope" value="Bacteria"/>
</dbReference>
<dbReference type="PANTHER" id="PTHR32071:SF122">
    <property type="entry name" value="SIGMA FACTOR"/>
    <property type="match status" value="1"/>
</dbReference>
<dbReference type="GO" id="GO:0043565">
    <property type="term" value="F:sequence-specific DNA binding"/>
    <property type="evidence" value="ECO:0007669"/>
    <property type="project" value="InterPro"/>
</dbReference>
<name>A0A0A1DRA0_NOCSI</name>
<evidence type="ECO:0000259" key="5">
    <source>
        <dbReference type="PROSITE" id="PS50045"/>
    </source>
</evidence>